<accession>A0A8T3ALP8</accession>
<dbReference type="Proteomes" id="UP000829196">
    <property type="component" value="Unassembled WGS sequence"/>
</dbReference>
<dbReference type="EMBL" id="JAGYWB010000015">
    <property type="protein sequence ID" value="KAI0497359.1"/>
    <property type="molecule type" value="Genomic_DNA"/>
</dbReference>
<name>A0A8T3ALP8_DENNO</name>
<protein>
    <submittedName>
        <fullName evidence="1">Uncharacterized protein</fullName>
    </submittedName>
</protein>
<keyword evidence="2" id="KW-1185">Reference proteome</keyword>
<comment type="caution">
    <text evidence="1">The sequence shown here is derived from an EMBL/GenBank/DDBJ whole genome shotgun (WGS) entry which is preliminary data.</text>
</comment>
<organism evidence="1 2">
    <name type="scientific">Dendrobium nobile</name>
    <name type="common">Orchid</name>
    <dbReference type="NCBI Taxonomy" id="94219"/>
    <lineage>
        <taxon>Eukaryota</taxon>
        <taxon>Viridiplantae</taxon>
        <taxon>Streptophyta</taxon>
        <taxon>Embryophyta</taxon>
        <taxon>Tracheophyta</taxon>
        <taxon>Spermatophyta</taxon>
        <taxon>Magnoliopsida</taxon>
        <taxon>Liliopsida</taxon>
        <taxon>Asparagales</taxon>
        <taxon>Orchidaceae</taxon>
        <taxon>Epidendroideae</taxon>
        <taxon>Malaxideae</taxon>
        <taxon>Dendrobiinae</taxon>
        <taxon>Dendrobium</taxon>
    </lineage>
</organism>
<reference evidence="1" key="1">
    <citation type="journal article" date="2022" name="Front. Genet.">
        <title>Chromosome-Scale Assembly of the Dendrobium nobile Genome Provides Insights Into the Molecular Mechanism of the Biosynthesis of the Medicinal Active Ingredient of Dendrobium.</title>
        <authorList>
            <person name="Xu Q."/>
            <person name="Niu S.-C."/>
            <person name="Li K.-L."/>
            <person name="Zheng P.-J."/>
            <person name="Zhang X.-J."/>
            <person name="Jia Y."/>
            <person name="Liu Y."/>
            <person name="Niu Y.-X."/>
            <person name="Yu L.-H."/>
            <person name="Chen D.-F."/>
            <person name="Zhang G.-Q."/>
        </authorList>
    </citation>
    <scope>NUCLEOTIDE SEQUENCE</scope>
    <source>
        <tissue evidence="1">Leaf</tissue>
    </source>
</reference>
<sequence>MTFRSFLRSSSQLGRKQRRNCIEFLSRSFVLAASYFDFLRSPYSRTSSGFSQES</sequence>
<evidence type="ECO:0000313" key="1">
    <source>
        <dbReference type="EMBL" id="KAI0497359.1"/>
    </source>
</evidence>
<dbReference type="AlphaFoldDB" id="A0A8T3ALP8"/>
<proteinExistence type="predicted"/>
<evidence type="ECO:0000313" key="2">
    <source>
        <dbReference type="Proteomes" id="UP000829196"/>
    </source>
</evidence>
<gene>
    <name evidence="1" type="ORF">KFK09_020582</name>
</gene>